<evidence type="ECO:0008006" key="4">
    <source>
        <dbReference type="Google" id="ProtNLM"/>
    </source>
</evidence>
<reference evidence="2 3" key="1">
    <citation type="submission" date="2018-03" db="EMBL/GenBank/DDBJ databases">
        <title>Aquarubrobacter algicola gen. nov., sp. nov., a novel actinobacterium isolated from shallow eutrophic lake during the end of cyanobacterial harmful algal blooms.</title>
        <authorList>
            <person name="Chun S.J."/>
        </authorList>
    </citation>
    <scope>NUCLEOTIDE SEQUENCE [LARGE SCALE GENOMIC DNA]</scope>
    <source>
        <strain evidence="2 3">Seoho-28</strain>
    </source>
</reference>
<name>A0A2T4UIT3_9ACTN</name>
<gene>
    <name evidence="2" type="ORF">C7Y72_05370</name>
</gene>
<feature type="compositionally biased region" description="Basic and acidic residues" evidence="1">
    <location>
        <begin position="27"/>
        <end position="36"/>
    </location>
</feature>
<comment type="caution">
    <text evidence="2">The sequence shown here is derived from an EMBL/GenBank/DDBJ whole genome shotgun (WGS) entry which is preliminary data.</text>
</comment>
<feature type="region of interest" description="Disordered" evidence="1">
    <location>
        <begin position="22"/>
        <end position="77"/>
    </location>
</feature>
<evidence type="ECO:0000313" key="2">
    <source>
        <dbReference type="EMBL" id="PTL59117.1"/>
    </source>
</evidence>
<dbReference type="AlphaFoldDB" id="A0A2T4UIT3"/>
<organism evidence="2 3">
    <name type="scientific">Paraconexibacter algicola</name>
    <dbReference type="NCBI Taxonomy" id="2133960"/>
    <lineage>
        <taxon>Bacteria</taxon>
        <taxon>Bacillati</taxon>
        <taxon>Actinomycetota</taxon>
        <taxon>Thermoleophilia</taxon>
        <taxon>Solirubrobacterales</taxon>
        <taxon>Paraconexibacteraceae</taxon>
        <taxon>Paraconexibacter</taxon>
    </lineage>
</organism>
<sequence length="592" mass="62902">MSLRLRLAAGACALAAGLAGCGGGDDDAPKVSERAKGKTPIAALGDKAPPKALRSLTAEEGDTASAGTDESYEPTGEIVADSGFRPDVDGFGFENYGNDVGPENLTPAEVESFFGEQVCVRGSGTDCVLTAPAKRWMENENERMAGGHCMGFSVAAIRMFQQNLKAAEFGAEQTAALEIVDNPALQTSIAEHWVYQDLPLVQEAIVQGTPSKIVDILTDTLVSGEEDYTLGILMADGTGGHAITPFAIEDKGDGEMAILVYDNNFPGIVRAVEVNVQEETWRYVGGTNPQNLGEVYEGDDETQSMVLLPTSPGDQQQPCPFCGGSEADGGEALGSVLPKAKQYAEITLRGNPSDHPHLIFTDDKGRTTGILDGKLLQEIPGIEVDQGFSVRNWESSPEPRYRVPAGRNISFAIDGSNLERPRRVDLDLVGNGLVVAIDSIRIAPGQTDTVFVSGGGEGLYYELDGKKEEAPEFYAGVEDEGASYTFAATAVGVKRGSTIGMLVDRDSGTVLLDAEGVKGGIDGEALFGLLLGKESESGSRLWGTDALRLSGKRKDGVYFNYKETPKKGRPLTLEVGPEDGPFKTVRAPYQDE</sequence>
<dbReference type="RefSeq" id="WP_107567553.1">
    <property type="nucleotide sequence ID" value="NZ_PYYB01000001.1"/>
</dbReference>
<proteinExistence type="predicted"/>
<feature type="region of interest" description="Disordered" evidence="1">
    <location>
        <begin position="567"/>
        <end position="592"/>
    </location>
</feature>
<dbReference type="OrthoDB" id="4528774at2"/>
<protein>
    <recommendedName>
        <fullName evidence="4">Lipoprotein</fullName>
    </recommendedName>
</protein>
<evidence type="ECO:0000256" key="1">
    <source>
        <dbReference type="SAM" id="MobiDB-lite"/>
    </source>
</evidence>
<dbReference type="PROSITE" id="PS51257">
    <property type="entry name" value="PROKAR_LIPOPROTEIN"/>
    <property type="match status" value="1"/>
</dbReference>
<dbReference type="EMBL" id="PYYB01000001">
    <property type="protein sequence ID" value="PTL59117.1"/>
    <property type="molecule type" value="Genomic_DNA"/>
</dbReference>
<dbReference type="Proteomes" id="UP000240739">
    <property type="component" value="Unassembled WGS sequence"/>
</dbReference>
<keyword evidence="3" id="KW-1185">Reference proteome</keyword>
<evidence type="ECO:0000313" key="3">
    <source>
        <dbReference type="Proteomes" id="UP000240739"/>
    </source>
</evidence>
<accession>A0A2T4UIT3</accession>